<dbReference type="OrthoDB" id="415667at2759"/>
<feature type="signal peptide" evidence="1">
    <location>
        <begin position="1"/>
        <end position="20"/>
    </location>
</feature>
<dbReference type="CDD" id="cd00121">
    <property type="entry name" value="MATH"/>
    <property type="match status" value="1"/>
</dbReference>
<feature type="chain" id="PRO_5043270829" evidence="1">
    <location>
        <begin position="21"/>
        <end position="941"/>
    </location>
</feature>
<dbReference type="AlphaFoldDB" id="A0A9P1CUW0"/>
<dbReference type="InterPro" id="IPR002083">
    <property type="entry name" value="MATH/TRAF_dom"/>
</dbReference>
<protein>
    <submittedName>
        <fullName evidence="2">Uncharacterized protein</fullName>
    </submittedName>
</protein>
<dbReference type="InterPro" id="IPR008974">
    <property type="entry name" value="TRAF-like"/>
</dbReference>
<dbReference type="Gene3D" id="2.60.210.10">
    <property type="entry name" value="Apoptosis, Tumor Necrosis Factor Receptor Associated Protein 2, Chain A"/>
    <property type="match status" value="1"/>
</dbReference>
<keyword evidence="4" id="KW-1185">Reference proteome</keyword>
<organism evidence="2">
    <name type="scientific">Cladocopium goreaui</name>
    <dbReference type="NCBI Taxonomy" id="2562237"/>
    <lineage>
        <taxon>Eukaryota</taxon>
        <taxon>Sar</taxon>
        <taxon>Alveolata</taxon>
        <taxon>Dinophyceae</taxon>
        <taxon>Suessiales</taxon>
        <taxon>Symbiodiniaceae</taxon>
        <taxon>Cladocopium</taxon>
    </lineage>
</organism>
<dbReference type="Proteomes" id="UP001152797">
    <property type="component" value="Unassembled WGS sequence"/>
</dbReference>
<dbReference type="EMBL" id="CAMXCT010002435">
    <property type="protein sequence ID" value="CAI3998130.1"/>
    <property type="molecule type" value="Genomic_DNA"/>
</dbReference>
<evidence type="ECO:0000313" key="3">
    <source>
        <dbReference type="EMBL" id="CAL1151505.1"/>
    </source>
</evidence>
<name>A0A9P1CUW0_9DINO</name>
<evidence type="ECO:0000256" key="1">
    <source>
        <dbReference type="SAM" id="SignalP"/>
    </source>
</evidence>
<evidence type="ECO:0000313" key="2">
    <source>
        <dbReference type="EMBL" id="CAI3998130.1"/>
    </source>
</evidence>
<reference evidence="2" key="1">
    <citation type="submission" date="2022-10" db="EMBL/GenBank/DDBJ databases">
        <authorList>
            <person name="Chen Y."/>
            <person name="Dougan E. K."/>
            <person name="Chan C."/>
            <person name="Rhodes N."/>
            <person name="Thang M."/>
        </authorList>
    </citation>
    <scope>NUCLEOTIDE SEQUENCE</scope>
</reference>
<sequence length="941" mass="102541">MALWFFILSFCLWLAPESHPGYDHGKQLSDLEARTHRLSNVIKEVENIPTRRVDWHIKDASVQLAKLAQKSDLVSTPPAWVSPIFEAAGAHDLQMELRFLRPTEVQADQDQDSMATRGDCVLALKGDPGLFVVCRLYVGTAFAQVEHTFGDDGQAVCTKPVCFIRDQINEKDGSLVVGFEVLEAIRRARKDSPAKEEAAPERCSLGGEMLYHRYLNHRVLDILQDQVNLIRSGMVRRIEWRLEKASQLRKCFPENECLCSTTFEAAGVDDLQLVFYPSGYVGAREGFCSFFLHCPAGSMIKCWLSVGKHRREAKCAFEKPGFFGRTNFCRFDNSIDTTDDTTLLVLEIDEAQWNIEENLSHLPKVSTVSTKHNSSILDEDSMPPSPISQMFAAVALLSVFAADATAPAAPASIANLATNPANTDAHLKSVAGALTDLLKTNGANQASNTSDIVKTIKDLLEKNMKGHVIGNFNKSLAAIESSRNEFVKCRLTYAKSDPVRFPATSLLQANGTNSTPWYEAYFQAYSQCKAWEGQVAADLTACDYSCTSEVKIMGENCTNLGLECGPLDCTPVSGEGYKAFLDRMISEIKTQIDVLTLARSGPGRYNLTHRCTDILGTAERCFKDCHGHIEEIVPKAASDIPGCCAPRTQAEDAKCKELGDQRTAWEEYDACYDAAEPQWETTKAEEIAGESALQAQMRSILRMLCYIDSFGEDQAAKLNQCVENDYTKHPEVLALTIEPGVPEAKLSAFACNASETPGTAEFDELHYAHLPTGLASCPQLHCQDICGFVNIKAMNASTSTVAPLVEKTTVKSQCFKKADSQSAVFWDLGSAQNIGTVSANPSAGVASIKVYLTSSGPGEALASSSMCGTITHTSNSVECSSKGSGRYLAMEPFVDGTCVFGSCTQSWCLLQVDGSAMTQEPVASTGSSYMGEVVVNANTTA</sequence>
<dbReference type="SUPFAM" id="SSF49599">
    <property type="entry name" value="TRAF domain-like"/>
    <property type="match status" value="1"/>
</dbReference>
<proteinExistence type="predicted"/>
<comment type="caution">
    <text evidence="2">The sequence shown here is derived from an EMBL/GenBank/DDBJ whole genome shotgun (WGS) entry which is preliminary data.</text>
</comment>
<evidence type="ECO:0000313" key="4">
    <source>
        <dbReference type="Proteomes" id="UP001152797"/>
    </source>
</evidence>
<accession>A0A9P1CUW0</accession>
<reference evidence="3" key="2">
    <citation type="submission" date="2024-04" db="EMBL/GenBank/DDBJ databases">
        <authorList>
            <person name="Chen Y."/>
            <person name="Shah S."/>
            <person name="Dougan E. K."/>
            <person name="Thang M."/>
            <person name="Chan C."/>
        </authorList>
    </citation>
    <scope>NUCLEOTIDE SEQUENCE [LARGE SCALE GENOMIC DNA]</scope>
</reference>
<dbReference type="EMBL" id="CAMXCT020002435">
    <property type="protein sequence ID" value="CAL1151505.1"/>
    <property type="molecule type" value="Genomic_DNA"/>
</dbReference>
<dbReference type="EMBL" id="CAMXCT030002435">
    <property type="protein sequence ID" value="CAL4785442.1"/>
    <property type="molecule type" value="Genomic_DNA"/>
</dbReference>
<gene>
    <name evidence="2" type="ORF">C1SCF055_LOCUS24451</name>
</gene>
<keyword evidence="1" id="KW-0732">Signal</keyword>